<feature type="transmembrane region" description="Helical" evidence="7">
    <location>
        <begin position="51"/>
        <end position="72"/>
    </location>
</feature>
<accession>A0A3S4II69</accession>
<evidence type="ECO:0000313" key="10">
    <source>
        <dbReference type="Proteomes" id="UP000275777"/>
    </source>
</evidence>
<dbReference type="NCBIfam" id="TIGR03023">
    <property type="entry name" value="WcaJ_sugtrans"/>
    <property type="match status" value="1"/>
</dbReference>
<dbReference type="InterPro" id="IPR003362">
    <property type="entry name" value="Bact_transf"/>
</dbReference>
<comment type="similarity">
    <text evidence="2">Belongs to the bacterial sugar transferase family.</text>
</comment>
<evidence type="ECO:0000256" key="6">
    <source>
        <dbReference type="ARBA" id="ARBA00023136"/>
    </source>
</evidence>
<evidence type="ECO:0000313" key="9">
    <source>
        <dbReference type="EMBL" id="VEB44161.1"/>
    </source>
</evidence>
<dbReference type="NCBIfam" id="TIGR03025">
    <property type="entry name" value="EPS_sugtrans"/>
    <property type="match status" value="1"/>
</dbReference>
<comment type="subcellular location">
    <subcellularLocation>
        <location evidence="1">Membrane</location>
        <topology evidence="1">Multi-pass membrane protein</topology>
    </subcellularLocation>
</comment>
<gene>
    <name evidence="9" type="primary">wcaJ_1</name>
    <name evidence="9" type="ORF">NCTC9695_04636</name>
</gene>
<dbReference type="GO" id="GO:0016020">
    <property type="term" value="C:membrane"/>
    <property type="evidence" value="ECO:0007669"/>
    <property type="project" value="UniProtKB-SubCell"/>
</dbReference>
<evidence type="ECO:0000256" key="7">
    <source>
        <dbReference type="SAM" id="Phobius"/>
    </source>
</evidence>
<evidence type="ECO:0000256" key="4">
    <source>
        <dbReference type="ARBA" id="ARBA00022692"/>
    </source>
</evidence>
<feature type="domain" description="Bacterial sugar transferase" evidence="8">
    <location>
        <begin position="284"/>
        <end position="472"/>
    </location>
</feature>
<proteinExistence type="inferred from homology"/>
<reference evidence="9 10" key="1">
    <citation type="submission" date="2018-12" db="EMBL/GenBank/DDBJ databases">
        <authorList>
            <consortium name="Pathogen Informatics"/>
        </authorList>
    </citation>
    <scope>NUCLEOTIDE SEQUENCE [LARGE SCALE GENOMIC DNA]</scope>
    <source>
        <strain evidence="9 10">NCTC9695</strain>
    </source>
</reference>
<dbReference type="PANTHER" id="PTHR30576:SF0">
    <property type="entry name" value="UNDECAPRENYL-PHOSPHATE N-ACETYLGALACTOSAMINYL 1-PHOSPHATE TRANSFERASE-RELATED"/>
    <property type="match status" value="1"/>
</dbReference>
<feature type="transmembrane region" description="Helical" evidence="7">
    <location>
        <begin position="115"/>
        <end position="135"/>
    </location>
</feature>
<dbReference type="InterPro" id="IPR017473">
    <property type="entry name" value="Undecaprenyl-P_gluc_Ptfrase"/>
</dbReference>
<organism evidence="9 10">
    <name type="scientific">Chromobacterium violaceum</name>
    <dbReference type="NCBI Taxonomy" id="536"/>
    <lineage>
        <taxon>Bacteria</taxon>
        <taxon>Pseudomonadati</taxon>
        <taxon>Pseudomonadota</taxon>
        <taxon>Betaproteobacteria</taxon>
        <taxon>Neisseriales</taxon>
        <taxon>Chromobacteriaceae</taxon>
        <taxon>Chromobacterium</taxon>
    </lineage>
</organism>
<dbReference type="PANTHER" id="PTHR30576">
    <property type="entry name" value="COLANIC BIOSYNTHESIS UDP-GLUCOSE LIPID CARRIER TRANSFERASE"/>
    <property type="match status" value="1"/>
</dbReference>
<dbReference type="InterPro" id="IPR036291">
    <property type="entry name" value="NAD(P)-bd_dom_sf"/>
</dbReference>
<keyword evidence="4 7" id="KW-0812">Transmembrane</keyword>
<keyword evidence="5 7" id="KW-1133">Transmembrane helix</keyword>
<keyword evidence="3 9" id="KW-0808">Transferase</keyword>
<dbReference type="AlphaFoldDB" id="A0A3S4II69"/>
<dbReference type="Pfam" id="PF02397">
    <property type="entry name" value="Bac_transf"/>
    <property type="match status" value="1"/>
</dbReference>
<dbReference type="GO" id="GO:0016780">
    <property type="term" value="F:phosphotransferase activity, for other substituted phosphate groups"/>
    <property type="evidence" value="ECO:0007669"/>
    <property type="project" value="TreeGrafter"/>
</dbReference>
<evidence type="ECO:0000256" key="2">
    <source>
        <dbReference type="ARBA" id="ARBA00006464"/>
    </source>
</evidence>
<dbReference type="EMBL" id="LR134182">
    <property type="protein sequence ID" value="VEB44161.1"/>
    <property type="molecule type" value="Genomic_DNA"/>
</dbReference>
<evidence type="ECO:0000256" key="5">
    <source>
        <dbReference type="ARBA" id="ARBA00022989"/>
    </source>
</evidence>
<feature type="transmembrane region" description="Helical" evidence="7">
    <location>
        <begin position="289"/>
        <end position="312"/>
    </location>
</feature>
<evidence type="ECO:0000256" key="3">
    <source>
        <dbReference type="ARBA" id="ARBA00022679"/>
    </source>
</evidence>
<dbReference type="Proteomes" id="UP000275777">
    <property type="component" value="Chromosome"/>
</dbReference>
<evidence type="ECO:0000259" key="8">
    <source>
        <dbReference type="Pfam" id="PF02397"/>
    </source>
</evidence>
<protein>
    <submittedName>
        <fullName evidence="9">Colanic biosynthesis UDP-glucose lipid carrier transferase</fullName>
    </submittedName>
</protein>
<evidence type="ECO:0000256" key="1">
    <source>
        <dbReference type="ARBA" id="ARBA00004141"/>
    </source>
</evidence>
<dbReference type="Gene3D" id="3.40.50.720">
    <property type="entry name" value="NAD(P)-binding Rossmann-like Domain"/>
    <property type="match status" value="1"/>
</dbReference>
<dbReference type="Pfam" id="PF13727">
    <property type="entry name" value="CoA_binding_3"/>
    <property type="match status" value="1"/>
</dbReference>
<keyword evidence="6 7" id="KW-0472">Membrane</keyword>
<sequence length="478" mass="53852">MRVRTVDNLVVTHPEVLSYIALMLRLSHLAMVTLPGYALCWLRLPQLRAQAVYLLEACFYAGLLAMVVFQAADIYGQDLFSRFLRIRPLALAWSVAFLLLLLVRPLVPLLAQMPWQILLAWYAATLALLILQRLAMHWSGARLVSRGVGLQRAVVLGATASGKLLAEFLSENADPRSRLIGYVEDRHDRPHETMATLPCLGDLRALERMVRDGEVQQILVALPWAAVERMGEVIRTLRRLPVNVLLAPDMAGLHHAHHRLSMVAGLPMFNLSELPLKGWSPLLKRCEDLLLGMLILLLAAPVMLLLAVCIRLDSPGPVLFRQKRYGYNSRLIEVYKFRSMYADKADHDAAEQTTRHDPRVTRVGHFIRRTSLDELPQLFNVLQGSMSLVGPRPHASATKAAGVLFEDAVAEYTSRHRVKPGITGWAQVNGCRGETDTLRKIERRVEYDLEYIESWSLWLDLYILLLTIPAVISTEAAY</sequence>
<dbReference type="SUPFAM" id="SSF51735">
    <property type="entry name" value="NAD(P)-binding Rossmann-fold domains"/>
    <property type="match status" value="1"/>
</dbReference>
<name>A0A3S4II69_CHRVL</name>
<dbReference type="InterPro" id="IPR017475">
    <property type="entry name" value="EPS_sugar_tfrase"/>
</dbReference>
<feature type="transmembrane region" description="Helical" evidence="7">
    <location>
        <begin position="84"/>
        <end position="103"/>
    </location>
</feature>